<dbReference type="Gene3D" id="1.20.120.530">
    <property type="entry name" value="GntR ligand-binding domain-like"/>
    <property type="match status" value="1"/>
</dbReference>
<dbReference type="SMART" id="SM00895">
    <property type="entry name" value="FCD"/>
    <property type="match status" value="1"/>
</dbReference>
<sequence length="255" mass="28177">MKSYVGDLSDANPVDDCPAKVSPADAVMAEKSGSSDERVLMILRRMIMDGALSASDKITEVGIASLLNVSRTPVRLALRTLEVEGLICKREGRGYDVVSFDFDDVSKAYEVRGVLEGLAARSLAQRGLSDDVDEILRQALGFTQDALTRLGDKCESGVELYLKGNKLFHETIMQECGNSFVPFTYNRLESLPLLKLGTLVFNHKSHDTEVQRLTIGHGQHLIVYDAIRKGDTARAEAMMREHSQATVTYSMLFSR</sequence>
<reference evidence="5 6" key="1">
    <citation type="submission" date="2024-02" db="EMBL/GenBank/DDBJ databases">
        <title>Roseibium algae sp. nov., isolated from marine alga (Grateloupia sp.), showing potential in myo-inositol conversion.</title>
        <authorList>
            <person name="Wang Y."/>
        </authorList>
    </citation>
    <scope>NUCLEOTIDE SEQUENCE [LARGE SCALE GENOMIC DNA]</scope>
    <source>
        <strain evidence="5 6">H3510</strain>
    </source>
</reference>
<keyword evidence="1" id="KW-0805">Transcription regulation</keyword>
<accession>A0ABU8TI03</accession>
<dbReference type="InterPro" id="IPR036390">
    <property type="entry name" value="WH_DNA-bd_sf"/>
</dbReference>
<dbReference type="Proteomes" id="UP001385499">
    <property type="component" value="Unassembled WGS sequence"/>
</dbReference>
<dbReference type="InterPro" id="IPR011711">
    <property type="entry name" value="GntR_C"/>
</dbReference>
<keyword evidence="2" id="KW-0238">DNA-binding</keyword>
<dbReference type="Pfam" id="PF07729">
    <property type="entry name" value="FCD"/>
    <property type="match status" value="1"/>
</dbReference>
<dbReference type="Pfam" id="PF00392">
    <property type="entry name" value="GntR"/>
    <property type="match status" value="1"/>
</dbReference>
<dbReference type="CDD" id="cd07377">
    <property type="entry name" value="WHTH_GntR"/>
    <property type="match status" value="1"/>
</dbReference>
<feature type="domain" description="HTH gntR-type" evidence="4">
    <location>
        <begin position="33"/>
        <end position="100"/>
    </location>
</feature>
<proteinExistence type="predicted"/>
<dbReference type="InterPro" id="IPR008920">
    <property type="entry name" value="TF_FadR/GntR_C"/>
</dbReference>
<dbReference type="SUPFAM" id="SSF48008">
    <property type="entry name" value="GntR ligand-binding domain-like"/>
    <property type="match status" value="1"/>
</dbReference>
<dbReference type="SMART" id="SM00345">
    <property type="entry name" value="HTH_GNTR"/>
    <property type="match status" value="1"/>
</dbReference>
<dbReference type="PANTHER" id="PTHR43537">
    <property type="entry name" value="TRANSCRIPTIONAL REGULATOR, GNTR FAMILY"/>
    <property type="match status" value="1"/>
</dbReference>
<dbReference type="RefSeq" id="WP_340272827.1">
    <property type="nucleotide sequence ID" value="NZ_JBAKIA010000002.1"/>
</dbReference>
<keyword evidence="3" id="KW-0804">Transcription</keyword>
<comment type="caution">
    <text evidence="5">The sequence shown here is derived from an EMBL/GenBank/DDBJ whole genome shotgun (WGS) entry which is preliminary data.</text>
</comment>
<organism evidence="5 6">
    <name type="scientific">Roseibium algae</name>
    <dbReference type="NCBI Taxonomy" id="3123038"/>
    <lineage>
        <taxon>Bacteria</taxon>
        <taxon>Pseudomonadati</taxon>
        <taxon>Pseudomonadota</taxon>
        <taxon>Alphaproteobacteria</taxon>
        <taxon>Hyphomicrobiales</taxon>
        <taxon>Stappiaceae</taxon>
        <taxon>Roseibium</taxon>
    </lineage>
</organism>
<gene>
    <name evidence="5" type="ORF">V6575_04135</name>
</gene>
<dbReference type="InterPro" id="IPR000524">
    <property type="entry name" value="Tscrpt_reg_HTH_GntR"/>
</dbReference>
<protein>
    <submittedName>
        <fullName evidence="5">GntR family transcriptional regulator</fullName>
    </submittedName>
</protein>
<evidence type="ECO:0000256" key="3">
    <source>
        <dbReference type="ARBA" id="ARBA00023163"/>
    </source>
</evidence>
<dbReference type="PROSITE" id="PS50949">
    <property type="entry name" value="HTH_GNTR"/>
    <property type="match status" value="1"/>
</dbReference>
<evidence type="ECO:0000256" key="2">
    <source>
        <dbReference type="ARBA" id="ARBA00023125"/>
    </source>
</evidence>
<dbReference type="SUPFAM" id="SSF46785">
    <property type="entry name" value="Winged helix' DNA-binding domain"/>
    <property type="match status" value="1"/>
</dbReference>
<dbReference type="InterPro" id="IPR036388">
    <property type="entry name" value="WH-like_DNA-bd_sf"/>
</dbReference>
<evidence type="ECO:0000259" key="4">
    <source>
        <dbReference type="PROSITE" id="PS50949"/>
    </source>
</evidence>
<dbReference type="PANTHER" id="PTHR43537:SF51">
    <property type="entry name" value="HTH-TYPE TRANSCRIPTIONAL REGULATOR LGOR-RELATED"/>
    <property type="match status" value="1"/>
</dbReference>
<evidence type="ECO:0000313" key="5">
    <source>
        <dbReference type="EMBL" id="MEJ8473265.1"/>
    </source>
</evidence>
<dbReference type="EMBL" id="JBAKIA010000002">
    <property type="protein sequence ID" value="MEJ8473265.1"/>
    <property type="molecule type" value="Genomic_DNA"/>
</dbReference>
<name>A0ABU8TI03_9HYPH</name>
<dbReference type="Gene3D" id="1.10.10.10">
    <property type="entry name" value="Winged helix-like DNA-binding domain superfamily/Winged helix DNA-binding domain"/>
    <property type="match status" value="1"/>
</dbReference>
<keyword evidence="6" id="KW-1185">Reference proteome</keyword>
<evidence type="ECO:0000313" key="6">
    <source>
        <dbReference type="Proteomes" id="UP001385499"/>
    </source>
</evidence>
<evidence type="ECO:0000256" key="1">
    <source>
        <dbReference type="ARBA" id="ARBA00023015"/>
    </source>
</evidence>